<proteinExistence type="predicted"/>
<name>A0AC35F272_9BILA</name>
<evidence type="ECO:0000313" key="1">
    <source>
        <dbReference type="Proteomes" id="UP000887580"/>
    </source>
</evidence>
<evidence type="ECO:0000313" key="2">
    <source>
        <dbReference type="WBParaSite" id="PS1159_v2.g13070.t1"/>
    </source>
</evidence>
<accession>A0AC35F272</accession>
<dbReference type="WBParaSite" id="PS1159_v2.g13070.t1">
    <property type="protein sequence ID" value="PS1159_v2.g13070.t1"/>
    <property type="gene ID" value="PS1159_v2.g13070"/>
</dbReference>
<organism evidence="1 2">
    <name type="scientific">Panagrolaimus sp. PS1159</name>
    <dbReference type="NCBI Taxonomy" id="55785"/>
    <lineage>
        <taxon>Eukaryota</taxon>
        <taxon>Metazoa</taxon>
        <taxon>Ecdysozoa</taxon>
        <taxon>Nematoda</taxon>
        <taxon>Chromadorea</taxon>
        <taxon>Rhabditida</taxon>
        <taxon>Tylenchina</taxon>
        <taxon>Panagrolaimomorpha</taxon>
        <taxon>Panagrolaimoidea</taxon>
        <taxon>Panagrolaimidae</taxon>
        <taxon>Panagrolaimus</taxon>
    </lineage>
</organism>
<protein>
    <submittedName>
        <fullName evidence="2">Uncharacterized protein</fullName>
    </submittedName>
</protein>
<sequence>MIKIEGLLLILSSYLYHRRILHPLNWFSRIKLNEVKLPWLVPKHAIKKFLISLNCSKLENKISHIIFALSKSHKIDSTNRLPASNSLELMCEEVNMFLKSLKLYSQYLSSLPQNLSYFFIVDFGSPTPDPMYGMKKHDMLEIDLMLSKLDKKKIGGFQCRESKLEVYIYSKSFMVPSEDISNCVQRNLSNEKAETETESEGEVVEESLLNENGQADITFCEIIPPSPVPDAHHPITSSISSTNGSKNVKAVEVNERDADPRRNRRRTERFNFVPDPSQIAVSPFSSSVSNQSRPCNGIILKRRRKNSSKLKKLMELKENYHYCQTCESKLKVIYGRNGYILTGTISKHIKSKKHQNALKFKKQSCQSSASSTMSPPPESNPSPEPKKKQRKRKE</sequence>
<dbReference type="Proteomes" id="UP000887580">
    <property type="component" value="Unplaced"/>
</dbReference>
<reference evidence="2" key="1">
    <citation type="submission" date="2022-11" db="UniProtKB">
        <authorList>
            <consortium name="WormBaseParasite"/>
        </authorList>
    </citation>
    <scope>IDENTIFICATION</scope>
</reference>